<dbReference type="eggNOG" id="KOG1305">
    <property type="taxonomic scope" value="Eukaryota"/>
</dbReference>
<evidence type="ECO:0000313" key="8">
    <source>
        <dbReference type="Proteomes" id="UP000001593"/>
    </source>
</evidence>
<feature type="domain" description="Amino acid transporter transmembrane" evidence="6">
    <location>
        <begin position="1"/>
        <end position="192"/>
    </location>
</feature>
<keyword evidence="2 5" id="KW-0812">Transmembrane</keyword>
<evidence type="ECO:0000256" key="4">
    <source>
        <dbReference type="ARBA" id="ARBA00023136"/>
    </source>
</evidence>
<comment type="subcellular location">
    <subcellularLocation>
        <location evidence="1">Membrane</location>
        <topology evidence="1">Multi-pass membrane protein</topology>
    </subcellularLocation>
</comment>
<sequence length="210" mass="23530">CHVPALSVYTELKRPTVPRFGIVCTIAMVLCCTAYSVTACFGFLTFGAKCKSDILMNYSSNDVMVNIARVAIALVVISTFASVHFSGRSAVEGLWLTAWRMTLYEAEINARKRRVVQTVLWVGFTLFIAVAVSDISYVISIIGGLAALFILFFPGMCPCLFKEIMRHRYLTHFQWALLFTSIFYIVMGVFLFGESEVLAITEDLKPKNLY</sequence>
<dbReference type="PhylomeDB" id="A7T5A1"/>
<dbReference type="GO" id="GO:0003333">
    <property type="term" value="P:amino acid transmembrane transport"/>
    <property type="evidence" value="ECO:0000318"/>
    <property type="project" value="GO_Central"/>
</dbReference>
<feature type="non-terminal residue" evidence="7">
    <location>
        <position position="1"/>
    </location>
</feature>
<evidence type="ECO:0000256" key="5">
    <source>
        <dbReference type="SAM" id="Phobius"/>
    </source>
</evidence>
<dbReference type="AlphaFoldDB" id="A7T5A1"/>
<gene>
    <name evidence="7" type="ORF">NEMVEDRAFT_v1g146474</name>
</gene>
<feature type="transmembrane region" description="Helical" evidence="5">
    <location>
        <begin position="138"/>
        <end position="161"/>
    </location>
</feature>
<dbReference type="PANTHER" id="PTHR22950:SF652">
    <property type="entry name" value="TRANSMEMBRANE AMINO ACID TRANSPORTER FAMILY PROTEIN"/>
    <property type="match status" value="1"/>
</dbReference>
<evidence type="ECO:0000259" key="6">
    <source>
        <dbReference type="Pfam" id="PF01490"/>
    </source>
</evidence>
<dbReference type="PANTHER" id="PTHR22950">
    <property type="entry name" value="AMINO ACID TRANSPORTER"/>
    <property type="match status" value="1"/>
</dbReference>
<evidence type="ECO:0000256" key="2">
    <source>
        <dbReference type="ARBA" id="ARBA00022692"/>
    </source>
</evidence>
<feature type="transmembrane region" description="Helical" evidence="5">
    <location>
        <begin position="20"/>
        <end position="46"/>
    </location>
</feature>
<reference evidence="7 8" key="1">
    <citation type="journal article" date="2007" name="Science">
        <title>Sea anemone genome reveals ancestral eumetazoan gene repertoire and genomic organization.</title>
        <authorList>
            <person name="Putnam N.H."/>
            <person name="Srivastava M."/>
            <person name="Hellsten U."/>
            <person name="Dirks B."/>
            <person name="Chapman J."/>
            <person name="Salamov A."/>
            <person name="Terry A."/>
            <person name="Shapiro H."/>
            <person name="Lindquist E."/>
            <person name="Kapitonov V.V."/>
            <person name="Jurka J."/>
            <person name="Genikhovich G."/>
            <person name="Grigoriev I.V."/>
            <person name="Lucas S.M."/>
            <person name="Steele R.E."/>
            <person name="Finnerty J.R."/>
            <person name="Technau U."/>
            <person name="Martindale M.Q."/>
            <person name="Rokhsar D.S."/>
        </authorList>
    </citation>
    <scope>NUCLEOTIDE SEQUENCE [LARGE SCALE GENOMIC DNA]</scope>
    <source>
        <strain evidence="8">CH2 X CH6</strain>
    </source>
</reference>
<dbReference type="InterPro" id="IPR013057">
    <property type="entry name" value="AA_transpt_TM"/>
</dbReference>
<evidence type="ECO:0000256" key="3">
    <source>
        <dbReference type="ARBA" id="ARBA00022989"/>
    </source>
</evidence>
<dbReference type="GO" id="GO:0015179">
    <property type="term" value="F:L-amino acid transmembrane transporter activity"/>
    <property type="evidence" value="ECO:0000318"/>
    <property type="project" value="GO_Central"/>
</dbReference>
<keyword evidence="8" id="KW-1185">Reference proteome</keyword>
<dbReference type="EMBL" id="DS471094">
    <property type="protein sequence ID" value="EDO28861.1"/>
    <property type="molecule type" value="Genomic_DNA"/>
</dbReference>
<dbReference type="Proteomes" id="UP000001593">
    <property type="component" value="Unassembled WGS sequence"/>
</dbReference>
<dbReference type="InParanoid" id="A7T5A1"/>
<feature type="transmembrane region" description="Helical" evidence="5">
    <location>
        <begin position="66"/>
        <end position="85"/>
    </location>
</feature>
<keyword evidence="4 5" id="KW-0472">Membrane</keyword>
<protein>
    <recommendedName>
        <fullName evidence="6">Amino acid transporter transmembrane domain-containing protein</fullName>
    </recommendedName>
</protein>
<dbReference type="Pfam" id="PF01490">
    <property type="entry name" value="Aa_trans"/>
    <property type="match status" value="1"/>
</dbReference>
<feature type="transmembrane region" description="Helical" evidence="5">
    <location>
        <begin position="115"/>
        <end position="132"/>
    </location>
</feature>
<evidence type="ECO:0000256" key="1">
    <source>
        <dbReference type="ARBA" id="ARBA00004141"/>
    </source>
</evidence>
<dbReference type="STRING" id="45351.A7T5A1"/>
<keyword evidence="3 5" id="KW-1133">Transmembrane helix</keyword>
<accession>A7T5A1</accession>
<organism evidence="7 8">
    <name type="scientific">Nematostella vectensis</name>
    <name type="common">Starlet sea anemone</name>
    <dbReference type="NCBI Taxonomy" id="45351"/>
    <lineage>
        <taxon>Eukaryota</taxon>
        <taxon>Metazoa</taxon>
        <taxon>Cnidaria</taxon>
        <taxon>Anthozoa</taxon>
        <taxon>Hexacorallia</taxon>
        <taxon>Actiniaria</taxon>
        <taxon>Edwardsiidae</taxon>
        <taxon>Nematostella</taxon>
    </lineage>
</organism>
<feature type="transmembrane region" description="Helical" evidence="5">
    <location>
        <begin position="173"/>
        <end position="193"/>
    </location>
</feature>
<name>A7T5A1_NEMVE</name>
<proteinExistence type="predicted"/>
<evidence type="ECO:0000313" key="7">
    <source>
        <dbReference type="EMBL" id="EDO28861.1"/>
    </source>
</evidence>
<dbReference type="HOGENOM" id="CLU_038973_1_1_1"/>
<dbReference type="GO" id="GO:0016020">
    <property type="term" value="C:membrane"/>
    <property type="evidence" value="ECO:0000318"/>
    <property type="project" value="GO_Central"/>
</dbReference>